<reference evidence="7 8" key="1">
    <citation type="submission" date="2016-10" db="EMBL/GenBank/DDBJ databases">
        <authorList>
            <person name="de Groot N.N."/>
        </authorList>
    </citation>
    <scope>NUCLEOTIDE SEQUENCE [LARGE SCALE GENOMIC DNA]</scope>
    <source>
        <strain evidence="7 8">DSM 15893</strain>
    </source>
</reference>
<dbReference type="Gene3D" id="2.30.30.60">
    <property type="match status" value="1"/>
</dbReference>
<dbReference type="Proteomes" id="UP000182692">
    <property type="component" value="Unassembled WGS sequence"/>
</dbReference>
<evidence type="ECO:0000256" key="2">
    <source>
        <dbReference type="ARBA" id="ARBA00022692"/>
    </source>
</evidence>
<dbReference type="AlphaFoldDB" id="A0A1I5KBS2"/>
<evidence type="ECO:0000259" key="6">
    <source>
        <dbReference type="Pfam" id="PF00924"/>
    </source>
</evidence>
<keyword evidence="4 5" id="KW-0472">Membrane</keyword>
<dbReference type="InterPro" id="IPR023408">
    <property type="entry name" value="MscS_beta-dom_sf"/>
</dbReference>
<dbReference type="Pfam" id="PF00924">
    <property type="entry name" value="MS_channel_2nd"/>
    <property type="match status" value="1"/>
</dbReference>
<dbReference type="PANTHER" id="PTHR30566:SF27">
    <property type="entry name" value="MECHANOSENSITIVE ION CHANNEL PROTEIN"/>
    <property type="match status" value="1"/>
</dbReference>
<evidence type="ECO:0000256" key="4">
    <source>
        <dbReference type="ARBA" id="ARBA00023136"/>
    </source>
</evidence>
<dbReference type="InterPro" id="IPR006685">
    <property type="entry name" value="MscS_channel_2nd"/>
</dbReference>
<gene>
    <name evidence="7" type="ORF">SAMN03084138_00569</name>
</gene>
<dbReference type="SUPFAM" id="SSF50182">
    <property type="entry name" value="Sm-like ribonucleoproteins"/>
    <property type="match status" value="1"/>
</dbReference>
<dbReference type="OrthoDB" id="9775421at2"/>
<dbReference type="InterPro" id="IPR010920">
    <property type="entry name" value="LSM_dom_sf"/>
</dbReference>
<evidence type="ECO:0000256" key="5">
    <source>
        <dbReference type="SAM" id="Phobius"/>
    </source>
</evidence>
<organism evidence="7 8">
    <name type="scientific">Enterovibrio norvegicus DSM 15893</name>
    <dbReference type="NCBI Taxonomy" id="1121869"/>
    <lineage>
        <taxon>Bacteria</taxon>
        <taxon>Pseudomonadati</taxon>
        <taxon>Pseudomonadota</taxon>
        <taxon>Gammaproteobacteria</taxon>
        <taxon>Vibrionales</taxon>
        <taxon>Vibrionaceae</taxon>
        <taxon>Enterovibrio</taxon>
    </lineage>
</organism>
<evidence type="ECO:0000256" key="3">
    <source>
        <dbReference type="ARBA" id="ARBA00022989"/>
    </source>
</evidence>
<dbReference type="STRING" id="1121869.SAMN03084138_00569"/>
<proteinExistence type="predicted"/>
<evidence type="ECO:0000313" key="8">
    <source>
        <dbReference type="Proteomes" id="UP000182692"/>
    </source>
</evidence>
<dbReference type="RefSeq" id="WP_017012371.1">
    <property type="nucleotide sequence ID" value="NZ_FOWR01000003.1"/>
</dbReference>
<comment type="subcellular location">
    <subcellularLocation>
        <location evidence="1">Membrane</location>
    </subcellularLocation>
</comment>
<evidence type="ECO:0000313" key="7">
    <source>
        <dbReference type="EMBL" id="SFO82522.1"/>
    </source>
</evidence>
<dbReference type="EMBL" id="FOWR01000003">
    <property type="protein sequence ID" value="SFO82522.1"/>
    <property type="molecule type" value="Genomic_DNA"/>
</dbReference>
<evidence type="ECO:0000256" key="1">
    <source>
        <dbReference type="ARBA" id="ARBA00004370"/>
    </source>
</evidence>
<name>A0A1I5KBS2_9GAMM</name>
<keyword evidence="3 5" id="KW-1133">Transmembrane helix</keyword>
<accession>A0A1I5KBS2</accession>
<protein>
    <submittedName>
        <fullName evidence="7">Mechanosensitive ion channel</fullName>
    </submittedName>
</protein>
<dbReference type="GO" id="GO:0008381">
    <property type="term" value="F:mechanosensitive monoatomic ion channel activity"/>
    <property type="evidence" value="ECO:0007669"/>
    <property type="project" value="UniProtKB-ARBA"/>
</dbReference>
<sequence length="301" mass="34798">MEYLGQAIAFFTEHKFLFTLIVITVIWIIRRILIRFIWGETNFLSEDQRKWISRTKNGTFTTLLIVMFILWRSEINEFALSLTAIAVAVVVASKEIILCFTGSIQRASSRSFQIGEWIEVGSQCGEVIEHNLMATKIQEIDLHHGTYNYTGKTVTFPNSLFFTTPVKNLNFMKRYVYHEFSITIKETANLFPLIPSLLARIDDHCEDFYEVATRYNHVIERHAGVDLPGADPHIHVTTTSLGDQQVHVRLFCPTERATELEQLIREDFMTLFCERILNQRSVEIADDDLLLELQTKTDQEG</sequence>
<feature type="domain" description="Mechanosensitive ion channel MscS" evidence="6">
    <location>
        <begin position="100"/>
        <end position="170"/>
    </location>
</feature>
<dbReference type="GeneID" id="35872758"/>
<dbReference type="GO" id="GO:0016020">
    <property type="term" value="C:membrane"/>
    <property type="evidence" value="ECO:0007669"/>
    <property type="project" value="UniProtKB-SubCell"/>
</dbReference>
<dbReference type="PANTHER" id="PTHR30566">
    <property type="entry name" value="YNAI-RELATED MECHANOSENSITIVE ION CHANNEL"/>
    <property type="match status" value="1"/>
</dbReference>
<keyword evidence="2 5" id="KW-0812">Transmembrane</keyword>
<feature type="transmembrane region" description="Helical" evidence="5">
    <location>
        <begin position="16"/>
        <end position="34"/>
    </location>
</feature>